<name>A0A6A3BH80_HIBSY</name>
<feature type="repeat" description="HEAT" evidence="2">
    <location>
        <begin position="33"/>
        <end position="71"/>
    </location>
</feature>
<evidence type="ECO:0000256" key="2">
    <source>
        <dbReference type="PROSITE-ProRule" id="PRU00103"/>
    </source>
</evidence>
<evidence type="ECO:0000256" key="3">
    <source>
        <dbReference type="SAM" id="SignalP"/>
    </source>
</evidence>
<evidence type="ECO:0000256" key="1">
    <source>
        <dbReference type="ARBA" id="ARBA00022737"/>
    </source>
</evidence>
<feature type="chain" id="PRO_5025489101" evidence="3">
    <location>
        <begin position="26"/>
        <end position="100"/>
    </location>
</feature>
<evidence type="ECO:0000313" key="4">
    <source>
        <dbReference type="EMBL" id="KAE8716074.1"/>
    </source>
</evidence>
<proteinExistence type="predicted"/>
<dbReference type="PANTHER" id="PTHR10648:SF36">
    <property type="entry name" value="SERINE_THREONINE-PROTEIN PHOSPHATASE 2A 65 KDA REGULATORY SUBUNIT A BETA ISOFORM-RELATED"/>
    <property type="match status" value="1"/>
</dbReference>
<keyword evidence="5" id="KW-1185">Reference proteome</keyword>
<dbReference type="PROSITE" id="PS50077">
    <property type="entry name" value="HEAT_REPEAT"/>
    <property type="match status" value="2"/>
</dbReference>
<evidence type="ECO:0000313" key="5">
    <source>
        <dbReference type="Proteomes" id="UP000436088"/>
    </source>
</evidence>
<dbReference type="GO" id="GO:0000159">
    <property type="term" value="C:protein phosphatase type 2A complex"/>
    <property type="evidence" value="ECO:0007669"/>
    <property type="project" value="TreeGrafter"/>
</dbReference>
<accession>A0A6A3BH80</accession>
<dbReference type="InterPro" id="IPR000357">
    <property type="entry name" value="HEAT"/>
</dbReference>
<sequence length="100" mass="11166">MATTSHYLYRMTILRFISLLAPVMGPEITCSKLLPVVVNASKDRVANIKFNVAKVLQSFVPIVDQSVVEATIRPCLVELSEDPDMDVRYFATQGLQSINH</sequence>
<dbReference type="GO" id="GO:0005634">
    <property type="term" value="C:nucleus"/>
    <property type="evidence" value="ECO:0007669"/>
    <property type="project" value="TreeGrafter"/>
</dbReference>
<keyword evidence="1" id="KW-0677">Repeat</keyword>
<protein>
    <submittedName>
        <fullName evidence="4">Uncharacterized protein</fullName>
    </submittedName>
</protein>
<dbReference type="SUPFAM" id="SSF48371">
    <property type="entry name" value="ARM repeat"/>
    <property type="match status" value="1"/>
</dbReference>
<feature type="signal peptide" evidence="3">
    <location>
        <begin position="1"/>
        <end position="25"/>
    </location>
</feature>
<reference evidence="4" key="1">
    <citation type="submission" date="2019-09" db="EMBL/GenBank/DDBJ databases">
        <title>Draft genome information of white flower Hibiscus syriacus.</title>
        <authorList>
            <person name="Kim Y.-M."/>
        </authorList>
    </citation>
    <scope>NUCLEOTIDE SEQUENCE [LARGE SCALE GENOMIC DNA]</scope>
    <source>
        <strain evidence="4">YM2019G1</strain>
    </source>
</reference>
<organism evidence="4 5">
    <name type="scientific">Hibiscus syriacus</name>
    <name type="common">Rose of Sharon</name>
    <dbReference type="NCBI Taxonomy" id="106335"/>
    <lineage>
        <taxon>Eukaryota</taxon>
        <taxon>Viridiplantae</taxon>
        <taxon>Streptophyta</taxon>
        <taxon>Embryophyta</taxon>
        <taxon>Tracheophyta</taxon>
        <taxon>Spermatophyta</taxon>
        <taxon>Magnoliopsida</taxon>
        <taxon>eudicotyledons</taxon>
        <taxon>Gunneridae</taxon>
        <taxon>Pentapetalae</taxon>
        <taxon>rosids</taxon>
        <taxon>malvids</taxon>
        <taxon>Malvales</taxon>
        <taxon>Malvaceae</taxon>
        <taxon>Malvoideae</taxon>
        <taxon>Hibiscus</taxon>
    </lineage>
</organism>
<dbReference type="Proteomes" id="UP000436088">
    <property type="component" value="Unassembled WGS sequence"/>
</dbReference>
<dbReference type="InterPro" id="IPR011989">
    <property type="entry name" value="ARM-like"/>
</dbReference>
<dbReference type="GO" id="GO:0005829">
    <property type="term" value="C:cytosol"/>
    <property type="evidence" value="ECO:0007669"/>
    <property type="project" value="TreeGrafter"/>
</dbReference>
<dbReference type="Gene3D" id="1.25.10.10">
    <property type="entry name" value="Leucine-rich Repeat Variant"/>
    <property type="match status" value="1"/>
</dbReference>
<dbReference type="InterPro" id="IPR016024">
    <property type="entry name" value="ARM-type_fold"/>
</dbReference>
<dbReference type="Pfam" id="PF02985">
    <property type="entry name" value="HEAT"/>
    <property type="match status" value="1"/>
</dbReference>
<dbReference type="InterPro" id="IPR021133">
    <property type="entry name" value="HEAT_type_2"/>
</dbReference>
<gene>
    <name evidence="4" type="ORF">F3Y22_tig00110156pilonHSYRG00326</name>
</gene>
<dbReference type="InterPro" id="IPR051023">
    <property type="entry name" value="PP2A_Regulatory_Subunit_A"/>
</dbReference>
<keyword evidence="3" id="KW-0732">Signal</keyword>
<dbReference type="EMBL" id="VEPZ02000855">
    <property type="protein sequence ID" value="KAE8716074.1"/>
    <property type="molecule type" value="Genomic_DNA"/>
</dbReference>
<feature type="repeat" description="HEAT" evidence="2">
    <location>
        <begin position="72"/>
        <end position="100"/>
    </location>
</feature>
<comment type="caution">
    <text evidence="4">The sequence shown here is derived from an EMBL/GenBank/DDBJ whole genome shotgun (WGS) entry which is preliminary data.</text>
</comment>
<dbReference type="GO" id="GO:0019888">
    <property type="term" value="F:protein phosphatase regulator activity"/>
    <property type="evidence" value="ECO:0007669"/>
    <property type="project" value="TreeGrafter"/>
</dbReference>
<dbReference type="AlphaFoldDB" id="A0A6A3BH80"/>
<dbReference type="PANTHER" id="PTHR10648">
    <property type="entry name" value="SERINE/THREONINE-PROTEIN PHOSPHATASE PP2A 65 KDA REGULATORY SUBUNIT"/>
    <property type="match status" value="1"/>
</dbReference>